<name>A0A0H2MH01_VARPD</name>
<dbReference type="PANTHER" id="PTHR43760:SF1">
    <property type="entry name" value="ENDORIBONUCLEASE L-PSP_CHORISMATE MUTASE-LIKE DOMAIN-CONTAINING PROTEIN"/>
    <property type="match status" value="1"/>
</dbReference>
<dbReference type="CDD" id="cd02199">
    <property type="entry name" value="YjgF_YER057c_UK114_like_1"/>
    <property type="match status" value="1"/>
</dbReference>
<feature type="domain" description="Endoribonuclease L-PSP/chorismate mutase-like" evidence="1">
    <location>
        <begin position="12"/>
        <end position="132"/>
    </location>
</feature>
<evidence type="ECO:0000313" key="3">
    <source>
        <dbReference type="Proteomes" id="UP000035170"/>
    </source>
</evidence>
<dbReference type="PANTHER" id="PTHR43760">
    <property type="entry name" value="ENDORIBONUCLEASE-RELATED"/>
    <property type="match status" value="1"/>
</dbReference>
<organism evidence="2 3">
    <name type="scientific">Variovorax paradoxus</name>
    <dbReference type="NCBI Taxonomy" id="34073"/>
    <lineage>
        <taxon>Bacteria</taxon>
        <taxon>Pseudomonadati</taxon>
        <taxon>Pseudomonadota</taxon>
        <taxon>Betaproteobacteria</taxon>
        <taxon>Burkholderiales</taxon>
        <taxon>Comamonadaceae</taxon>
        <taxon>Variovorax</taxon>
    </lineage>
</organism>
<dbReference type="AlphaFoldDB" id="A0A0H2MH01"/>
<dbReference type="PATRIC" id="fig|34073.19.peg.2862"/>
<dbReference type="Gene3D" id="3.30.1330.40">
    <property type="entry name" value="RutC-like"/>
    <property type="match status" value="1"/>
</dbReference>
<evidence type="ECO:0000313" key="2">
    <source>
        <dbReference type="EMBL" id="KLN56100.1"/>
    </source>
</evidence>
<dbReference type="Pfam" id="PF14588">
    <property type="entry name" value="YjgF_endoribonc"/>
    <property type="match status" value="1"/>
</dbReference>
<dbReference type="EMBL" id="JZWI01000013">
    <property type="protein sequence ID" value="KLN56100.1"/>
    <property type="molecule type" value="Genomic_DNA"/>
</dbReference>
<evidence type="ECO:0000259" key="1">
    <source>
        <dbReference type="Pfam" id="PF14588"/>
    </source>
</evidence>
<dbReference type="Proteomes" id="UP000035170">
    <property type="component" value="Unassembled WGS sequence"/>
</dbReference>
<proteinExistence type="predicted"/>
<sequence>MGRTVSATHPDERLRSVGLVLPAAPTPKGNYASTCVVPLGGDRHWVHVSGQTCRINGRALAGRCRDDSDILEAAHAAEVAALNALSALASAAGGLSNVEQIVRVRGYVNADPGFGQHGVVLDGASNVLGVAFDGHSPPARTAVGVSSLPDGAWVEIELEAMVHAR</sequence>
<dbReference type="InterPro" id="IPR013813">
    <property type="entry name" value="Endoribo_LPSP/chorism_mut-like"/>
</dbReference>
<reference evidence="2 3" key="1">
    <citation type="submission" date="2015-03" db="EMBL/GenBank/DDBJ databases">
        <title>Genome sequence of Variovorax paradoxus TBEA6.</title>
        <authorList>
            <person name="Poehlein A."/>
            <person name="Schuldes J."/>
            <person name="Wuebbeler J.H."/>
            <person name="Hiessl S."/>
            <person name="Steinbuechel A."/>
            <person name="Daniel R."/>
        </authorList>
    </citation>
    <scope>NUCLEOTIDE SEQUENCE [LARGE SCALE GENOMIC DNA]</scope>
    <source>
        <strain evidence="2 3">TBEA6</strain>
    </source>
</reference>
<dbReference type="SUPFAM" id="SSF55298">
    <property type="entry name" value="YjgF-like"/>
    <property type="match status" value="1"/>
</dbReference>
<comment type="caution">
    <text evidence="2">The sequence shown here is derived from an EMBL/GenBank/DDBJ whole genome shotgun (WGS) entry which is preliminary data.</text>
</comment>
<protein>
    <submittedName>
        <fullName evidence="2">Endoribonuclease L-PSP</fullName>
    </submittedName>
</protein>
<accession>A0A0H2MH01</accession>
<gene>
    <name evidence="2" type="ORF">VPARA_27830</name>
</gene>
<keyword evidence="3" id="KW-1185">Reference proteome</keyword>
<dbReference type="InterPro" id="IPR035959">
    <property type="entry name" value="RutC-like_sf"/>
</dbReference>